<name>A0ABY6JFU4_9ENTR</name>
<reference evidence="1 2" key="1">
    <citation type="submission" date="2021-05" db="EMBL/GenBank/DDBJ databases">
        <title>Isolation, identification, and the growth promoting effects of Pantoea dispersa strain YSD J2 from the aboveground leaves of Cyperus esculentus L.Var. Sativus.</title>
        <authorList>
            <person name="Wang S."/>
            <person name="Tang X.M."/>
            <person name="Huang Y.N."/>
        </authorList>
    </citation>
    <scope>NUCLEOTIDE SEQUENCE [LARGE SCALE GENOMIC DNA]</scope>
    <source>
        <strain evidence="2">YSD YN2</strain>
    </source>
</reference>
<dbReference type="PANTHER" id="PTHR37625">
    <property type="entry name" value="OUTER MEMBRANE LIPOPROTEIN-RELATED"/>
    <property type="match status" value="1"/>
</dbReference>
<organism evidence="1 2">
    <name type="scientific">Siccibacter colletis</name>
    <dbReference type="NCBI Taxonomy" id="1505757"/>
    <lineage>
        <taxon>Bacteria</taxon>
        <taxon>Pseudomonadati</taxon>
        <taxon>Pseudomonadota</taxon>
        <taxon>Gammaproteobacteria</taxon>
        <taxon>Enterobacterales</taxon>
        <taxon>Enterobacteriaceae</taxon>
        <taxon>Siccibacter</taxon>
    </lineage>
</organism>
<dbReference type="EMBL" id="CP074352">
    <property type="protein sequence ID" value="UYU31323.1"/>
    <property type="molecule type" value="Genomic_DNA"/>
</dbReference>
<evidence type="ECO:0000313" key="2">
    <source>
        <dbReference type="Proteomes" id="UP001156318"/>
    </source>
</evidence>
<dbReference type="Gene3D" id="2.60.40.4150">
    <property type="entry name" value="Type VI secretion system, lipoprotein SciN"/>
    <property type="match status" value="1"/>
</dbReference>
<protein>
    <submittedName>
        <fullName evidence="1">Type VI secretion system lipoprotein TssJ</fullName>
    </submittedName>
</protein>
<gene>
    <name evidence="1" type="primary">tssJ</name>
    <name evidence="1" type="ORF">KFZ77_15990</name>
</gene>
<dbReference type="Proteomes" id="UP001156318">
    <property type="component" value="Chromosome"/>
</dbReference>
<keyword evidence="1" id="KW-0449">Lipoprotein</keyword>
<dbReference type="PANTHER" id="PTHR37625:SF4">
    <property type="entry name" value="OUTER MEMBRANE LIPOPROTEIN"/>
    <property type="match status" value="1"/>
</dbReference>
<evidence type="ECO:0000313" key="1">
    <source>
        <dbReference type="EMBL" id="UYU31323.1"/>
    </source>
</evidence>
<sequence length="196" mass="21773">MDGALSWPRIADGASAHGEYRYMEIRVRRSCLAFNYCQILTLAIFLSSCHSVEPQEKNKVDITLVADKKVNPNEKGQPSPVGIRIYELTGTDAFAMSDYFTITDGSDPELLTQIKKVSDVMIKPGEKRELEITPAADAVALGIVAAYRDINHAQAVTTWPVNRNDERAWYSRWFTPPSPALQVDIGSLALSVKEVE</sequence>
<accession>A0ABY6JFU4</accession>
<dbReference type="NCBIfam" id="TIGR03352">
    <property type="entry name" value="VI_chp_3"/>
    <property type="match status" value="1"/>
</dbReference>
<dbReference type="InterPro" id="IPR038706">
    <property type="entry name" value="Type_VI_SciN-like_sf"/>
</dbReference>
<proteinExistence type="predicted"/>
<dbReference type="InterPro" id="IPR017734">
    <property type="entry name" value="T6SS_SciN"/>
</dbReference>
<dbReference type="Pfam" id="PF12790">
    <property type="entry name" value="T6SS-SciN"/>
    <property type="match status" value="1"/>
</dbReference>
<keyword evidence="2" id="KW-1185">Reference proteome</keyword>
<dbReference type="RefSeq" id="WP_264384766.1">
    <property type="nucleotide sequence ID" value="NZ_CP074352.1"/>
</dbReference>